<evidence type="ECO:0000313" key="2">
    <source>
        <dbReference type="EMBL" id="KIK04160.1"/>
    </source>
</evidence>
<evidence type="ECO:0000313" key="3">
    <source>
        <dbReference type="Proteomes" id="UP000054477"/>
    </source>
</evidence>
<reference evidence="2 3" key="1">
    <citation type="submission" date="2014-04" db="EMBL/GenBank/DDBJ databases">
        <authorList>
            <consortium name="DOE Joint Genome Institute"/>
            <person name="Kuo A."/>
            <person name="Kohler A."/>
            <person name="Nagy L.G."/>
            <person name="Floudas D."/>
            <person name="Copeland A."/>
            <person name="Barry K.W."/>
            <person name="Cichocki N."/>
            <person name="Veneault-Fourrey C."/>
            <person name="LaButti K."/>
            <person name="Lindquist E.A."/>
            <person name="Lipzen A."/>
            <person name="Lundell T."/>
            <person name="Morin E."/>
            <person name="Murat C."/>
            <person name="Sun H."/>
            <person name="Tunlid A."/>
            <person name="Henrissat B."/>
            <person name="Grigoriev I.V."/>
            <person name="Hibbett D.S."/>
            <person name="Martin F."/>
            <person name="Nordberg H.P."/>
            <person name="Cantor M.N."/>
            <person name="Hua S.X."/>
        </authorList>
    </citation>
    <scope>NUCLEOTIDE SEQUENCE [LARGE SCALE GENOMIC DNA]</scope>
    <source>
        <strain evidence="2 3">LaAM-08-1</strain>
    </source>
</reference>
<gene>
    <name evidence="2" type="ORF">K443DRAFT_431376</name>
</gene>
<dbReference type="Proteomes" id="UP000054477">
    <property type="component" value="Unassembled WGS sequence"/>
</dbReference>
<accession>A0A0C9WWT7</accession>
<feature type="region of interest" description="Disordered" evidence="1">
    <location>
        <begin position="20"/>
        <end position="39"/>
    </location>
</feature>
<reference evidence="3" key="2">
    <citation type="submission" date="2015-01" db="EMBL/GenBank/DDBJ databases">
        <title>Evolutionary Origins and Diversification of the Mycorrhizal Mutualists.</title>
        <authorList>
            <consortium name="DOE Joint Genome Institute"/>
            <consortium name="Mycorrhizal Genomics Consortium"/>
            <person name="Kohler A."/>
            <person name="Kuo A."/>
            <person name="Nagy L.G."/>
            <person name="Floudas D."/>
            <person name="Copeland A."/>
            <person name="Barry K.W."/>
            <person name="Cichocki N."/>
            <person name="Veneault-Fourrey C."/>
            <person name="LaButti K."/>
            <person name="Lindquist E.A."/>
            <person name="Lipzen A."/>
            <person name="Lundell T."/>
            <person name="Morin E."/>
            <person name="Murat C."/>
            <person name="Riley R."/>
            <person name="Ohm R."/>
            <person name="Sun H."/>
            <person name="Tunlid A."/>
            <person name="Henrissat B."/>
            <person name="Grigoriev I.V."/>
            <person name="Hibbett D.S."/>
            <person name="Martin F."/>
        </authorList>
    </citation>
    <scope>NUCLEOTIDE SEQUENCE [LARGE SCALE GENOMIC DNA]</scope>
    <source>
        <strain evidence="3">LaAM-08-1</strain>
    </source>
</reference>
<proteinExistence type="predicted"/>
<dbReference type="EMBL" id="KN838572">
    <property type="protein sequence ID" value="KIK04160.1"/>
    <property type="molecule type" value="Genomic_DNA"/>
</dbReference>
<protein>
    <submittedName>
        <fullName evidence="2">Uncharacterized protein</fullName>
    </submittedName>
</protein>
<keyword evidence="3" id="KW-1185">Reference proteome</keyword>
<name>A0A0C9WWT7_9AGAR</name>
<dbReference type="AlphaFoldDB" id="A0A0C9WWT7"/>
<organism evidence="2 3">
    <name type="scientific">Laccaria amethystina LaAM-08-1</name>
    <dbReference type="NCBI Taxonomy" id="1095629"/>
    <lineage>
        <taxon>Eukaryota</taxon>
        <taxon>Fungi</taxon>
        <taxon>Dikarya</taxon>
        <taxon>Basidiomycota</taxon>
        <taxon>Agaricomycotina</taxon>
        <taxon>Agaricomycetes</taxon>
        <taxon>Agaricomycetidae</taxon>
        <taxon>Agaricales</taxon>
        <taxon>Agaricineae</taxon>
        <taxon>Hydnangiaceae</taxon>
        <taxon>Laccaria</taxon>
    </lineage>
</organism>
<sequence>MQLFQGINEVLRRKGTNNKKSNSFFRISQGTSGGMSSESQSLLLSPFLYFDAEPS</sequence>
<dbReference type="HOGENOM" id="CLU_3032711_0_0_1"/>
<evidence type="ECO:0000256" key="1">
    <source>
        <dbReference type="SAM" id="MobiDB-lite"/>
    </source>
</evidence>